<keyword evidence="2" id="KW-1185">Reference proteome</keyword>
<dbReference type="Pfam" id="PF01136">
    <property type="entry name" value="Peptidase_U32"/>
    <property type="match status" value="1"/>
</dbReference>
<dbReference type="InterPro" id="IPR001539">
    <property type="entry name" value="Peptidase_U32"/>
</dbReference>
<gene>
    <name evidence="1" type="ORF">Q4F26_05960</name>
</gene>
<evidence type="ECO:0000313" key="2">
    <source>
        <dbReference type="Proteomes" id="UP001171751"/>
    </source>
</evidence>
<protein>
    <submittedName>
        <fullName evidence="1">Peptidase U32 family protein</fullName>
    </submittedName>
</protein>
<dbReference type="AlphaFoldDB" id="A0AA43ZT53"/>
<sequence>MIELIATAESLEQGKKLVDIGVKYIVIGEKTYGLRLSGYFTFEEMTQMADYAHQNDSQVVVAANAILHNDKINTARDYLAQVKQTGADLLMVGDTGLIQILKEEEYQMPYFYDASVLNTSAGQVNFWAKYGAVGALVAREVPYVEMIEMAEEAEIPLLVQTYGASCIHQSGRMLLDNYFSYVGKDTGELEDHDLFLSQPGLDETHFSIFQDDHGTHVFANNDLNLLPHVDQLSDIGISLWYNDGIYCPGDAFVEINALFIEVRNQIHAGTWNEAEAARLDEKLQDLHPVNREVSTGFFLYDKDTVR</sequence>
<dbReference type="InterPro" id="IPR051454">
    <property type="entry name" value="RNA/ubiquinone_mod_enzymes"/>
</dbReference>
<dbReference type="PANTHER" id="PTHR30217">
    <property type="entry name" value="PEPTIDASE U32 FAMILY"/>
    <property type="match status" value="1"/>
</dbReference>
<dbReference type="Proteomes" id="UP001171751">
    <property type="component" value="Unassembled WGS sequence"/>
</dbReference>
<proteinExistence type="predicted"/>
<dbReference type="EMBL" id="JAUNQW010000030">
    <property type="protein sequence ID" value="MDO5457877.1"/>
    <property type="molecule type" value="Genomic_DNA"/>
</dbReference>
<reference evidence="1" key="1">
    <citation type="submission" date="2023-07" db="EMBL/GenBank/DDBJ databases">
        <title>Between Cages and Wild: Unraveling the Impact of Captivity on Animal Microbiomes and Antimicrobial Resistance.</title>
        <authorList>
            <person name="Schmartz G.P."/>
            <person name="Rehner J."/>
            <person name="Schuff M.J."/>
            <person name="Becker S.L."/>
            <person name="Kravczyk M."/>
            <person name="Gurevich A."/>
            <person name="Francke R."/>
            <person name="Mueller R."/>
            <person name="Keller V."/>
            <person name="Keller A."/>
        </authorList>
    </citation>
    <scope>NUCLEOTIDE SEQUENCE</scope>
    <source>
        <strain evidence="1">S39M_St_73</strain>
    </source>
</reference>
<name>A0AA43ZT53_9LACT</name>
<comment type="caution">
    <text evidence="1">The sequence shown here is derived from an EMBL/GenBank/DDBJ whole genome shotgun (WGS) entry which is preliminary data.</text>
</comment>
<dbReference type="PANTHER" id="PTHR30217:SF12">
    <property type="entry name" value="U32 FAMILY PEPTIDASE"/>
    <property type="match status" value="1"/>
</dbReference>
<accession>A0AA43ZT53</accession>
<organism evidence="1 2">
    <name type="scientific">Atopococcus tabaci</name>
    <dbReference type="NCBI Taxonomy" id="269774"/>
    <lineage>
        <taxon>Bacteria</taxon>
        <taxon>Bacillati</taxon>
        <taxon>Bacillota</taxon>
        <taxon>Bacilli</taxon>
        <taxon>Lactobacillales</taxon>
        <taxon>Carnobacteriaceae</taxon>
        <taxon>Atopococcus</taxon>
    </lineage>
</organism>
<evidence type="ECO:0000313" key="1">
    <source>
        <dbReference type="EMBL" id="MDO5457877.1"/>
    </source>
</evidence>